<gene>
    <name evidence="1" type="ORF">MSAN_02413500</name>
</gene>
<name>A0A8H7CFJ9_9AGAR</name>
<sequence length="274" mass="29783">MDFLEIPPPPAPALTLPVDANRGVVISPSQRERTVPERGIFDIDKAHSVSCRVARAFRARAGWLRVASTPSCTPPHLHRAAFSSRGAAVYFRVVTPQRGNASAGSPFDTRTPDVVSSTRWLARSTPLLRTAYPQTRTAASRASAYTSRSNPIDSASFRCALISSLTTPPLLHAHARRLASSTYSQTPSVPPFPSLDSFRVVVALLLVIISSPADPRRALRVVDVPAVLDALKHPDYVRICAFADEAYDLTTARGARTLTLEIETRIILPRAVID</sequence>
<proteinExistence type="predicted"/>
<accession>A0A8H7CFJ9</accession>
<organism evidence="1 2">
    <name type="scientific">Mycena sanguinolenta</name>
    <dbReference type="NCBI Taxonomy" id="230812"/>
    <lineage>
        <taxon>Eukaryota</taxon>
        <taxon>Fungi</taxon>
        <taxon>Dikarya</taxon>
        <taxon>Basidiomycota</taxon>
        <taxon>Agaricomycotina</taxon>
        <taxon>Agaricomycetes</taxon>
        <taxon>Agaricomycetidae</taxon>
        <taxon>Agaricales</taxon>
        <taxon>Marasmiineae</taxon>
        <taxon>Mycenaceae</taxon>
        <taxon>Mycena</taxon>
    </lineage>
</organism>
<protein>
    <submittedName>
        <fullName evidence="1">Uncharacterized protein</fullName>
    </submittedName>
</protein>
<dbReference type="EMBL" id="JACAZH010000053">
    <property type="protein sequence ID" value="KAF7333613.1"/>
    <property type="molecule type" value="Genomic_DNA"/>
</dbReference>
<evidence type="ECO:0000313" key="2">
    <source>
        <dbReference type="Proteomes" id="UP000623467"/>
    </source>
</evidence>
<dbReference type="AlphaFoldDB" id="A0A8H7CFJ9"/>
<keyword evidence="2" id="KW-1185">Reference proteome</keyword>
<dbReference type="Proteomes" id="UP000623467">
    <property type="component" value="Unassembled WGS sequence"/>
</dbReference>
<comment type="caution">
    <text evidence="1">The sequence shown here is derived from an EMBL/GenBank/DDBJ whole genome shotgun (WGS) entry which is preliminary data.</text>
</comment>
<reference evidence="1" key="1">
    <citation type="submission" date="2020-05" db="EMBL/GenBank/DDBJ databases">
        <title>Mycena genomes resolve the evolution of fungal bioluminescence.</title>
        <authorList>
            <person name="Tsai I.J."/>
        </authorList>
    </citation>
    <scope>NUCLEOTIDE SEQUENCE</scope>
    <source>
        <strain evidence="1">160909Yilan</strain>
    </source>
</reference>
<evidence type="ECO:0000313" key="1">
    <source>
        <dbReference type="EMBL" id="KAF7333613.1"/>
    </source>
</evidence>